<dbReference type="AlphaFoldDB" id="A0AAW1WEK9"/>
<gene>
    <name evidence="1" type="ORF">M0R45_030893</name>
</gene>
<evidence type="ECO:0000313" key="1">
    <source>
        <dbReference type="EMBL" id="KAK9922429.1"/>
    </source>
</evidence>
<dbReference type="EMBL" id="JBEDUW010000006">
    <property type="protein sequence ID" value="KAK9922429.1"/>
    <property type="molecule type" value="Genomic_DNA"/>
</dbReference>
<reference evidence="1 2" key="1">
    <citation type="journal article" date="2023" name="G3 (Bethesda)">
        <title>A chromosome-length genome assembly and annotation of blackberry (Rubus argutus, cv. 'Hillquist').</title>
        <authorList>
            <person name="Bruna T."/>
            <person name="Aryal R."/>
            <person name="Dudchenko O."/>
            <person name="Sargent D.J."/>
            <person name="Mead D."/>
            <person name="Buti M."/>
            <person name="Cavallini A."/>
            <person name="Hytonen T."/>
            <person name="Andres J."/>
            <person name="Pham M."/>
            <person name="Weisz D."/>
            <person name="Mascagni F."/>
            <person name="Usai G."/>
            <person name="Natali L."/>
            <person name="Bassil N."/>
            <person name="Fernandez G.E."/>
            <person name="Lomsadze A."/>
            <person name="Armour M."/>
            <person name="Olukolu B."/>
            <person name="Poorten T."/>
            <person name="Britton C."/>
            <person name="Davik J."/>
            <person name="Ashrafi H."/>
            <person name="Aiden E.L."/>
            <person name="Borodovsky M."/>
            <person name="Worthington M."/>
        </authorList>
    </citation>
    <scope>NUCLEOTIDE SEQUENCE [LARGE SCALE GENOMIC DNA]</scope>
    <source>
        <strain evidence="1">PI 553951</strain>
    </source>
</reference>
<name>A0AAW1WEK9_RUBAR</name>
<accession>A0AAW1WEK9</accession>
<comment type="caution">
    <text evidence="1">The sequence shown here is derived from an EMBL/GenBank/DDBJ whole genome shotgun (WGS) entry which is preliminary data.</text>
</comment>
<keyword evidence="2" id="KW-1185">Reference proteome</keyword>
<evidence type="ECO:0000313" key="2">
    <source>
        <dbReference type="Proteomes" id="UP001457282"/>
    </source>
</evidence>
<organism evidence="1 2">
    <name type="scientific">Rubus argutus</name>
    <name type="common">Southern blackberry</name>
    <dbReference type="NCBI Taxonomy" id="59490"/>
    <lineage>
        <taxon>Eukaryota</taxon>
        <taxon>Viridiplantae</taxon>
        <taxon>Streptophyta</taxon>
        <taxon>Embryophyta</taxon>
        <taxon>Tracheophyta</taxon>
        <taxon>Spermatophyta</taxon>
        <taxon>Magnoliopsida</taxon>
        <taxon>eudicotyledons</taxon>
        <taxon>Gunneridae</taxon>
        <taxon>Pentapetalae</taxon>
        <taxon>rosids</taxon>
        <taxon>fabids</taxon>
        <taxon>Rosales</taxon>
        <taxon>Rosaceae</taxon>
        <taxon>Rosoideae</taxon>
        <taxon>Rosoideae incertae sedis</taxon>
        <taxon>Rubus</taxon>
    </lineage>
</organism>
<dbReference type="Proteomes" id="UP001457282">
    <property type="component" value="Unassembled WGS sequence"/>
</dbReference>
<protein>
    <submittedName>
        <fullName evidence="1">Uncharacterized protein</fullName>
    </submittedName>
</protein>
<proteinExistence type="predicted"/>
<sequence length="72" mass="7530">MCQAATSLLHAVTAYAAPPSSPHHYLQLTITPTSSPSTSTVDFPSFVSISRLGSISRIQPILSGSLSLLLFG</sequence>